<reference evidence="2 3" key="1">
    <citation type="journal article" date="2018" name="Front. Microbiol.">
        <title>Hydrolytic Capabilities as a Key to Environmental Success: Chitinolytic and Cellulolytic Acidobacteria From Acidic Sub-arctic Soils and Boreal Peatlands.</title>
        <authorList>
            <person name="Belova S.E."/>
            <person name="Ravin N.V."/>
            <person name="Pankratov T.A."/>
            <person name="Rakitin A.L."/>
            <person name="Ivanova A.A."/>
            <person name="Beletsky A.V."/>
            <person name="Mardanov A.V."/>
            <person name="Sinninghe Damste J.S."/>
            <person name="Dedysh S.N."/>
        </authorList>
    </citation>
    <scope>NUCLEOTIDE SEQUENCE [LARGE SCALE GENOMIC DNA]</scope>
    <source>
        <strain evidence="2 3">SBC82</strain>
    </source>
</reference>
<evidence type="ECO:0000256" key="1">
    <source>
        <dbReference type="SAM" id="MobiDB-lite"/>
    </source>
</evidence>
<organism evidence="2 3">
    <name type="scientific">Acidisarcina polymorpha</name>
    <dbReference type="NCBI Taxonomy" id="2211140"/>
    <lineage>
        <taxon>Bacteria</taxon>
        <taxon>Pseudomonadati</taxon>
        <taxon>Acidobacteriota</taxon>
        <taxon>Terriglobia</taxon>
        <taxon>Terriglobales</taxon>
        <taxon>Acidobacteriaceae</taxon>
        <taxon>Acidisarcina</taxon>
    </lineage>
</organism>
<sequence length="47" mass="4865">MHLAALTKRAILTVSFCELFASLSPPSSPPEATAISAATDGYGREGK</sequence>
<dbReference type="EMBL" id="CP030840">
    <property type="protein sequence ID" value="AXC11405.1"/>
    <property type="molecule type" value="Genomic_DNA"/>
</dbReference>
<dbReference type="Proteomes" id="UP000253606">
    <property type="component" value="Chromosome"/>
</dbReference>
<accession>A0A2Z5FYC6</accession>
<evidence type="ECO:0000313" key="2">
    <source>
        <dbReference type="EMBL" id="AXC11405.1"/>
    </source>
</evidence>
<feature type="compositionally biased region" description="Low complexity" evidence="1">
    <location>
        <begin position="23"/>
        <end position="38"/>
    </location>
</feature>
<name>A0A2Z5FYC6_9BACT</name>
<keyword evidence="3" id="KW-1185">Reference proteome</keyword>
<proteinExistence type="predicted"/>
<dbReference type="KEGG" id="abas:ACPOL_2071"/>
<evidence type="ECO:0000313" key="3">
    <source>
        <dbReference type="Proteomes" id="UP000253606"/>
    </source>
</evidence>
<protein>
    <submittedName>
        <fullName evidence="2">Uncharacterized protein</fullName>
    </submittedName>
</protein>
<gene>
    <name evidence="2" type="ORF">ACPOL_2071</name>
</gene>
<feature type="region of interest" description="Disordered" evidence="1">
    <location>
        <begin position="23"/>
        <end position="47"/>
    </location>
</feature>
<dbReference type="AlphaFoldDB" id="A0A2Z5FYC6"/>